<proteinExistence type="predicted"/>
<keyword evidence="1" id="KW-0418">Kinase</keyword>
<dbReference type="EMBL" id="JBAWSY010000002">
    <property type="protein sequence ID" value="MEI4769133.1"/>
    <property type="molecule type" value="Genomic_DNA"/>
</dbReference>
<accession>A0ABU8F290</accession>
<comment type="caution">
    <text evidence="1">The sequence shown here is derived from an EMBL/GenBank/DDBJ whole genome shotgun (WGS) entry which is preliminary data.</text>
</comment>
<dbReference type="Gene3D" id="1.10.510.10">
    <property type="entry name" value="Transferase(Phosphotransferase) domain 1"/>
    <property type="match status" value="1"/>
</dbReference>
<dbReference type="Proteomes" id="UP001364890">
    <property type="component" value="Unassembled WGS sequence"/>
</dbReference>
<dbReference type="Gene3D" id="3.30.200.20">
    <property type="entry name" value="Phosphorylase Kinase, domain 1"/>
    <property type="match status" value="1"/>
</dbReference>
<keyword evidence="2" id="KW-1185">Reference proteome</keyword>
<evidence type="ECO:0000313" key="1">
    <source>
        <dbReference type="EMBL" id="MEI4769133.1"/>
    </source>
</evidence>
<dbReference type="InterPro" id="IPR011009">
    <property type="entry name" value="Kinase-like_dom_sf"/>
</dbReference>
<dbReference type="GO" id="GO:0016301">
    <property type="term" value="F:kinase activity"/>
    <property type="evidence" value="ECO:0007669"/>
    <property type="project" value="UniProtKB-KW"/>
</dbReference>
<protein>
    <submittedName>
        <fullName evidence="1">Protein kinase family protein</fullName>
    </submittedName>
</protein>
<dbReference type="SUPFAM" id="SSF56112">
    <property type="entry name" value="Protein kinase-like (PK-like)"/>
    <property type="match status" value="1"/>
</dbReference>
<evidence type="ECO:0000313" key="2">
    <source>
        <dbReference type="Proteomes" id="UP001364890"/>
    </source>
</evidence>
<dbReference type="RefSeq" id="WP_336496676.1">
    <property type="nucleotide sequence ID" value="NZ_JBAWSY010000002.1"/>
</dbReference>
<keyword evidence="1" id="KW-0808">Transferase</keyword>
<dbReference type="PANTHER" id="PTHR37171">
    <property type="entry name" value="SERINE/THREONINE-PROTEIN KINASE YRZF-RELATED"/>
    <property type="match status" value="1"/>
</dbReference>
<reference evidence="1 2" key="1">
    <citation type="submission" date="2024-01" db="EMBL/GenBank/DDBJ databases">
        <title>Seven novel Bacillus-like species.</title>
        <authorList>
            <person name="Liu G."/>
        </authorList>
    </citation>
    <scope>NUCLEOTIDE SEQUENCE [LARGE SCALE GENOMIC DNA]</scope>
    <source>
        <strain evidence="1 2">FJAT-51614</strain>
    </source>
</reference>
<dbReference type="PANTHER" id="PTHR37171:SF1">
    <property type="entry name" value="SERINE_THREONINE-PROTEIN KINASE YRZF-RELATED"/>
    <property type="match status" value="1"/>
</dbReference>
<sequence>MNNYHAYANSVIINDQNQLISFDSSLMLVGGGRSAFVFRIKSTQRVIKVYFPNLKYIAQEEAEIYQMLQGIDYYPTLYDSGVNYIVIDFIEGKTLFENVTLGNEITAPQVKEIDLALSLASNKGLNPSDIHLRNIIITPNGDIKIIDVARYRQSKECMRWNHIKKFHRQFYRKCYFPKKVSARVLDGIGNLYKKGLIPFYRD</sequence>
<dbReference type="InterPro" id="IPR052396">
    <property type="entry name" value="Meiotic_Drive_Suppr_Kinase"/>
</dbReference>
<organism evidence="1 2">
    <name type="scientific">Psychrobacillus mangrovi</name>
    <dbReference type="NCBI Taxonomy" id="3117745"/>
    <lineage>
        <taxon>Bacteria</taxon>
        <taxon>Bacillati</taxon>
        <taxon>Bacillota</taxon>
        <taxon>Bacilli</taxon>
        <taxon>Bacillales</taxon>
        <taxon>Bacillaceae</taxon>
        <taxon>Psychrobacillus</taxon>
    </lineage>
</organism>
<gene>
    <name evidence="1" type="ORF">WAX74_05585</name>
</gene>
<name>A0ABU8F290_9BACI</name>